<comment type="similarity">
    <text evidence="1">Belongs to the AB hydrolase superfamily.</text>
</comment>
<dbReference type="InterPro" id="IPR000073">
    <property type="entry name" value="AB_hydrolase_1"/>
</dbReference>
<dbReference type="InterPro" id="IPR050266">
    <property type="entry name" value="AB_hydrolase_sf"/>
</dbReference>
<keyword evidence="5" id="KW-1185">Reference proteome</keyword>
<feature type="domain" description="AB hydrolase-1" evidence="3">
    <location>
        <begin position="42"/>
        <end position="149"/>
    </location>
</feature>
<evidence type="ECO:0000313" key="5">
    <source>
        <dbReference type="Proteomes" id="UP001595724"/>
    </source>
</evidence>
<dbReference type="InterPro" id="IPR029058">
    <property type="entry name" value="AB_hydrolase_fold"/>
</dbReference>
<comment type="caution">
    <text evidence="4">The sequence shown here is derived from an EMBL/GenBank/DDBJ whole genome shotgun (WGS) entry which is preliminary data.</text>
</comment>
<evidence type="ECO:0000256" key="2">
    <source>
        <dbReference type="ARBA" id="ARBA00022801"/>
    </source>
</evidence>
<accession>A0ABV7UVS3</accession>
<evidence type="ECO:0000259" key="3">
    <source>
        <dbReference type="Pfam" id="PF00561"/>
    </source>
</evidence>
<dbReference type="PANTHER" id="PTHR43798:SF14">
    <property type="entry name" value="SERINE HYDROLASE-LIKE PROTEIN DDB_G0286239"/>
    <property type="match status" value="1"/>
</dbReference>
<reference evidence="5" key="1">
    <citation type="journal article" date="2019" name="Int. J. Syst. Evol. Microbiol.">
        <title>The Global Catalogue of Microorganisms (GCM) 10K type strain sequencing project: providing services to taxonomists for standard genome sequencing and annotation.</title>
        <authorList>
            <consortium name="The Broad Institute Genomics Platform"/>
            <consortium name="The Broad Institute Genome Sequencing Center for Infectious Disease"/>
            <person name="Wu L."/>
            <person name="Ma J."/>
        </authorList>
    </citation>
    <scope>NUCLEOTIDE SEQUENCE [LARGE SCALE GENOMIC DNA]</scope>
    <source>
        <strain evidence="5">KCTC 42211</strain>
    </source>
</reference>
<dbReference type="Pfam" id="PF00561">
    <property type="entry name" value="Abhydrolase_1"/>
    <property type="match status" value="1"/>
</dbReference>
<sequence length="308" mass="32664">MALTRAGGTDGPSPGRFALEEFALDVPLGRITGLRAGAPGAPRVLALHGWLDNAASFVPLAAEFERTGLDGIELVAPDLPGHGRSAHLPPGADYSFAGALHSVLDIADALGWERFALLGHSMGAGIASLVAAGCPHRIERLLAIEALGALPEAPERTTQRLREAVAATRALADKRLRVFPDLEPAVRARMQANGLGEAAARLLVERGVRAVQADGAAAGFEWSSDPRLTLPTMVRMTHAQVRNLVAGIECPTRVLHADPPQPYLPEPLRSEHAALLPRGERIVLRGGHHLHMEDPRAVAAAIGDFFLR</sequence>
<dbReference type="Proteomes" id="UP001595724">
    <property type="component" value="Unassembled WGS sequence"/>
</dbReference>
<dbReference type="Gene3D" id="3.40.50.1820">
    <property type="entry name" value="alpha/beta hydrolase"/>
    <property type="match status" value="1"/>
</dbReference>
<proteinExistence type="inferred from homology"/>
<gene>
    <name evidence="4" type="ORF">ACFOM9_11245</name>
</gene>
<keyword evidence="2 4" id="KW-0378">Hydrolase</keyword>
<name>A0ABV7UVS3_9GAMM</name>
<dbReference type="SUPFAM" id="SSF53474">
    <property type="entry name" value="alpha/beta-Hydrolases"/>
    <property type="match status" value="1"/>
</dbReference>
<dbReference type="PRINTS" id="PR00111">
    <property type="entry name" value="ABHYDROLASE"/>
</dbReference>
<dbReference type="RefSeq" id="WP_386710448.1">
    <property type="nucleotide sequence ID" value="NZ_JBHRYF010000008.1"/>
</dbReference>
<dbReference type="PANTHER" id="PTHR43798">
    <property type="entry name" value="MONOACYLGLYCEROL LIPASE"/>
    <property type="match status" value="1"/>
</dbReference>
<dbReference type="EMBL" id="JBHRYF010000008">
    <property type="protein sequence ID" value="MFC3660643.1"/>
    <property type="molecule type" value="Genomic_DNA"/>
</dbReference>
<dbReference type="GO" id="GO:0016787">
    <property type="term" value="F:hydrolase activity"/>
    <property type="evidence" value="ECO:0007669"/>
    <property type="project" value="UniProtKB-KW"/>
</dbReference>
<evidence type="ECO:0000256" key="1">
    <source>
        <dbReference type="ARBA" id="ARBA00008645"/>
    </source>
</evidence>
<organism evidence="4 5">
    <name type="scientific">Luteimonas notoginsengisoli</name>
    <dbReference type="NCBI Taxonomy" id="1578200"/>
    <lineage>
        <taxon>Bacteria</taxon>
        <taxon>Pseudomonadati</taxon>
        <taxon>Pseudomonadota</taxon>
        <taxon>Gammaproteobacteria</taxon>
        <taxon>Lysobacterales</taxon>
        <taxon>Lysobacteraceae</taxon>
        <taxon>Luteimonas</taxon>
    </lineage>
</organism>
<evidence type="ECO:0000313" key="4">
    <source>
        <dbReference type="EMBL" id="MFC3660643.1"/>
    </source>
</evidence>
<protein>
    <submittedName>
        <fullName evidence="4">Alpha/beta fold hydrolase</fullName>
    </submittedName>
</protein>